<evidence type="ECO:0000259" key="4">
    <source>
        <dbReference type="Pfam" id="PF14257"/>
    </source>
</evidence>
<evidence type="ECO:0000256" key="3">
    <source>
        <dbReference type="SAM" id="SignalP"/>
    </source>
</evidence>
<keyword evidence="3" id="KW-0732">Signal</keyword>
<organism evidence="5 6">
    <name type="scientific">Agromyces mariniharenae</name>
    <dbReference type="NCBI Taxonomy" id="2604423"/>
    <lineage>
        <taxon>Bacteria</taxon>
        <taxon>Bacillati</taxon>
        <taxon>Actinomycetota</taxon>
        <taxon>Actinomycetes</taxon>
        <taxon>Micrococcales</taxon>
        <taxon>Microbacteriaceae</taxon>
        <taxon>Agromyces</taxon>
    </lineage>
</organism>
<comment type="caution">
    <text evidence="5">The sequence shown here is derived from an EMBL/GenBank/DDBJ whole genome shotgun (WGS) entry which is preliminary data.</text>
</comment>
<accession>A0A5S4VAX7</accession>
<feature type="compositionally biased region" description="Basic and acidic residues" evidence="1">
    <location>
        <begin position="89"/>
        <end position="100"/>
    </location>
</feature>
<feature type="domain" description="DUF4349" evidence="4">
    <location>
        <begin position="63"/>
        <end position="270"/>
    </location>
</feature>
<keyword evidence="2" id="KW-0472">Membrane</keyword>
<dbReference type="Gene3D" id="1.10.287.1490">
    <property type="match status" value="1"/>
</dbReference>
<proteinExistence type="predicted"/>
<evidence type="ECO:0000256" key="1">
    <source>
        <dbReference type="SAM" id="MobiDB-lite"/>
    </source>
</evidence>
<feature type="region of interest" description="Disordered" evidence="1">
    <location>
        <begin position="29"/>
        <end position="59"/>
    </location>
</feature>
<dbReference type="Proteomes" id="UP000325243">
    <property type="component" value="Unassembled WGS sequence"/>
</dbReference>
<feature type="region of interest" description="Disordered" evidence="1">
    <location>
        <begin position="281"/>
        <end position="320"/>
    </location>
</feature>
<gene>
    <name evidence="5" type="ORF">FYC51_13195</name>
</gene>
<keyword evidence="2" id="KW-0812">Transmembrane</keyword>
<protein>
    <submittedName>
        <fullName evidence="5">DUF4349 domain-containing protein</fullName>
    </submittedName>
</protein>
<feature type="region of interest" description="Disordered" evidence="1">
    <location>
        <begin position="88"/>
        <end position="113"/>
    </location>
</feature>
<keyword evidence="2" id="KW-1133">Transmembrane helix</keyword>
<dbReference type="PROSITE" id="PS51257">
    <property type="entry name" value="PROKAR_LIPOPROTEIN"/>
    <property type="match status" value="1"/>
</dbReference>
<reference evidence="5 6" key="1">
    <citation type="submission" date="2019-08" db="EMBL/GenBank/DDBJ databases">
        <authorList>
            <person name="Hu J."/>
        </authorList>
    </citation>
    <scope>NUCLEOTIDE SEQUENCE [LARGE SCALE GENOMIC DNA]</scope>
    <source>
        <strain evidence="5 6">NEAU-184</strain>
    </source>
</reference>
<dbReference type="AlphaFoldDB" id="A0A5S4VAX7"/>
<dbReference type="Pfam" id="PF14257">
    <property type="entry name" value="DUF4349"/>
    <property type="match status" value="1"/>
</dbReference>
<name>A0A5S4VAX7_9MICO</name>
<evidence type="ECO:0000313" key="6">
    <source>
        <dbReference type="Proteomes" id="UP000325243"/>
    </source>
</evidence>
<feature type="signal peptide" evidence="3">
    <location>
        <begin position="1"/>
        <end position="26"/>
    </location>
</feature>
<dbReference type="EMBL" id="VSSB01000001">
    <property type="protein sequence ID" value="TYL54491.1"/>
    <property type="molecule type" value="Genomic_DNA"/>
</dbReference>
<keyword evidence="6" id="KW-1185">Reference proteome</keyword>
<sequence length="320" mass="33253">MRRRLVPAAAAAALLALLLAGCTAGAGQSDAPVMEPGEMAPQQQVEGEDAAGGTADGEQFADRSMITVGWVSITVEDPVDAAQQAVDLAEARGGRVDSRTETPGTDAEPPSASLTLRIPSDDLDPFLAELRELGTVSSVSMNASDVTQQRKDLDGRIDALTASVDRLQQLLSEATTIADLIAIESELTTRQAELDSLTQQRDALVDQVDYSTITVDLVTEGVAPDPQPDDFWSGLAAGWNALIGFATWLGIAVGVLLPWALAALVIGAIVLVIVLVATRSRRSKPAAPDTTPGASDPSPPAAPPASDAAPQPPRERTPQA</sequence>
<feature type="chain" id="PRO_5024420868" evidence="3">
    <location>
        <begin position="27"/>
        <end position="320"/>
    </location>
</feature>
<evidence type="ECO:0000256" key="2">
    <source>
        <dbReference type="SAM" id="Phobius"/>
    </source>
</evidence>
<feature type="transmembrane region" description="Helical" evidence="2">
    <location>
        <begin position="248"/>
        <end position="276"/>
    </location>
</feature>
<dbReference type="InterPro" id="IPR025645">
    <property type="entry name" value="DUF4349"/>
</dbReference>
<evidence type="ECO:0000313" key="5">
    <source>
        <dbReference type="EMBL" id="TYL54491.1"/>
    </source>
</evidence>
<dbReference type="RefSeq" id="WP_148734023.1">
    <property type="nucleotide sequence ID" value="NZ_VSSB01000001.1"/>
</dbReference>